<dbReference type="OrthoDB" id="5949339at2759"/>
<organism evidence="7 8">
    <name type="scientific">Conger conger</name>
    <name type="common">Conger eel</name>
    <name type="synonym">Muraena conger</name>
    <dbReference type="NCBI Taxonomy" id="82655"/>
    <lineage>
        <taxon>Eukaryota</taxon>
        <taxon>Metazoa</taxon>
        <taxon>Chordata</taxon>
        <taxon>Craniata</taxon>
        <taxon>Vertebrata</taxon>
        <taxon>Euteleostomi</taxon>
        <taxon>Actinopterygii</taxon>
        <taxon>Neopterygii</taxon>
        <taxon>Teleostei</taxon>
        <taxon>Anguilliformes</taxon>
        <taxon>Congridae</taxon>
        <taxon>Conger</taxon>
    </lineage>
</organism>
<evidence type="ECO:0000256" key="4">
    <source>
        <dbReference type="ARBA" id="ARBA00023157"/>
    </source>
</evidence>
<dbReference type="PANTHER" id="PTHR12274">
    <property type="entry name" value="GRANULIN"/>
    <property type="match status" value="1"/>
</dbReference>
<keyword evidence="8" id="KW-1185">Reference proteome</keyword>
<keyword evidence="5" id="KW-0732">Signal</keyword>
<protein>
    <recommendedName>
        <fullName evidence="6">Granulins domain-containing protein</fullName>
    </recommendedName>
</protein>
<dbReference type="InterPro" id="IPR037277">
    <property type="entry name" value="Granulin_sf"/>
</dbReference>
<evidence type="ECO:0000256" key="3">
    <source>
        <dbReference type="ARBA" id="ARBA00022525"/>
    </source>
</evidence>
<dbReference type="PANTHER" id="PTHR12274:SF7">
    <property type="entry name" value="GRANULINS"/>
    <property type="match status" value="1"/>
</dbReference>
<evidence type="ECO:0000256" key="2">
    <source>
        <dbReference type="ARBA" id="ARBA00010093"/>
    </source>
</evidence>
<name>A0A9Q1DDQ7_CONCO</name>
<gene>
    <name evidence="7" type="ORF">COCON_G00126970</name>
</gene>
<dbReference type="GO" id="GO:0005576">
    <property type="term" value="C:extracellular region"/>
    <property type="evidence" value="ECO:0007669"/>
    <property type="project" value="UniProtKB-SubCell"/>
</dbReference>
<keyword evidence="3" id="KW-0964">Secreted</keyword>
<reference evidence="7" key="1">
    <citation type="journal article" date="2023" name="Science">
        <title>Genome structures resolve the early diversification of teleost fishes.</title>
        <authorList>
            <person name="Parey E."/>
            <person name="Louis A."/>
            <person name="Montfort J."/>
            <person name="Bouchez O."/>
            <person name="Roques C."/>
            <person name="Iampietro C."/>
            <person name="Lluch J."/>
            <person name="Castinel A."/>
            <person name="Donnadieu C."/>
            <person name="Desvignes T."/>
            <person name="Floi Bucao C."/>
            <person name="Jouanno E."/>
            <person name="Wen M."/>
            <person name="Mejri S."/>
            <person name="Dirks R."/>
            <person name="Jansen H."/>
            <person name="Henkel C."/>
            <person name="Chen W.J."/>
            <person name="Zahm M."/>
            <person name="Cabau C."/>
            <person name="Klopp C."/>
            <person name="Thompson A.W."/>
            <person name="Robinson-Rechavi M."/>
            <person name="Braasch I."/>
            <person name="Lecointre G."/>
            <person name="Bobe J."/>
            <person name="Postlethwait J.H."/>
            <person name="Berthelot C."/>
            <person name="Roest Crollius H."/>
            <person name="Guiguen Y."/>
        </authorList>
    </citation>
    <scope>NUCLEOTIDE SEQUENCE</scope>
    <source>
        <strain evidence="7">Concon-B</strain>
    </source>
</reference>
<dbReference type="EMBL" id="JAFJMO010000009">
    <property type="protein sequence ID" value="KAJ8267525.1"/>
    <property type="molecule type" value="Genomic_DNA"/>
</dbReference>
<dbReference type="InterPro" id="IPR039036">
    <property type="entry name" value="Granulin_fam"/>
</dbReference>
<dbReference type="SUPFAM" id="SSF57277">
    <property type="entry name" value="Granulin repeat"/>
    <property type="match status" value="1"/>
</dbReference>
<evidence type="ECO:0000313" key="7">
    <source>
        <dbReference type="EMBL" id="KAJ8267525.1"/>
    </source>
</evidence>
<proteinExistence type="inferred from homology"/>
<comment type="similarity">
    <text evidence="2">Belongs to the granulin family.</text>
</comment>
<dbReference type="InterPro" id="IPR000118">
    <property type="entry name" value="Granulin"/>
</dbReference>
<comment type="subcellular location">
    <subcellularLocation>
        <location evidence="1">Secreted</location>
    </subcellularLocation>
</comment>
<evidence type="ECO:0000259" key="6">
    <source>
        <dbReference type="SMART" id="SM00277"/>
    </source>
</evidence>
<feature type="domain" description="Granulins" evidence="6">
    <location>
        <begin position="34"/>
        <end position="78"/>
    </location>
</feature>
<keyword evidence="4" id="KW-1015">Disulfide bond</keyword>
<dbReference type="Pfam" id="PF00396">
    <property type="entry name" value="Granulin"/>
    <property type="match status" value="2"/>
</dbReference>
<accession>A0A9Q1DDQ7</accession>
<evidence type="ECO:0000313" key="8">
    <source>
        <dbReference type="Proteomes" id="UP001152803"/>
    </source>
</evidence>
<evidence type="ECO:0000256" key="5">
    <source>
        <dbReference type="SAM" id="SignalP"/>
    </source>
</evidence>
<comment type="caution">
    <text evidence="7">The sequence shown here is derived from an EMBL/GenBank/DDBJ whole genome shotgun (WGS) entry which is preliminary data.</text>
</comment>
<evidence type="ECO:0000256" key="1">
    <source>
        <dbReference type="ARBA" id="ARBA00004613"/>
    </source>
</evidence>
<feature type="signal peptide" evidence="5">
    <location>
        <begin position="1"/>
        <end position="38"/>
    </location>
</feature>
<dbReference type="Proteomes" id="UP001152803">
    <property type="component" value="Unassembled WGS sequence"/>
</dbReference>
<dbReference type="Gene3D" id="2.10.25.160">
    <property type="entry name" value="Granulin"/>
    <property type="match status" value="2"/>
</dbReference>
<dbReference type="AlphaFoldDB" id="A0A9Q1DDQ7"/>
<feature type="chain" id="PRO_5040158144" description="Granulins domain-containing protein" evidence="5">
    <location>
        <begin position="39"/>
        <end position="232"/>
    </location>
</feature>
<sequence length="232" mass="26072">MDEGKCLTAIVKRTQFNQHSKMLRVVVLVLLPLGLASSHVTYCNTDTGYKCCPVPNAILCPDRCCPQGFQCNTQTQMCERPVGSMPIQRKMAAKPSSLALPNRAVSDPKMEKQNECCMGSRRCCAVGFHCDERKACVRDKSQHPSTELQDSLSTGSQGVVIYCDRRFYCPPNNTCCKNVHEQWACCPYRLGQCCQDKMHCCAYRYTCDRRSTSCIKEYARIPAALKEAAKRN</sequence>
<feature type="domain" description="Granulins" evidence="6">
    <location>
        <begin position="163"/>
        <end position="214"/>
    </location>
</feature>
<dbReference type="SMART" id="SM00277">
    <property type="entry name" value="GRAN"/>
    <property type="match status" value="2"/>
</dbReference>